<dbReference type="AlphaFoldDB" id="A0A5E4NA72"/>
<organism evidence="2 3">
    <name type="scientific">Cinara cedri</name>
    <dbReference type="NCBI Taxonomy" id="506608"/>
    <lineage>
        <taxon>Eukaryota</taxon>
        <taxon>Metazoa</taxon>
        <taxon>Ecdysozoa</taxon>
        <taxon>Arthropoda</taxon>
        <taxon>Hexapoda</taxon>
        <taxon>Insecta</taxon>
        <taxon>Pterygota</taxon>
        <taxon>Neoptera</taxon>
        <taxon>Paraneoptera</taxon>
        <taxon>Hemiptera</taxon>
        <taxon>Sternorrhyncha</taxon>
        <taxon>Aphidomorpha</taxon>
        <taxon>Aphidoidea</taxon>
        <taxon>Aphididae</taxon>
        <taxon>Lachninae</taxon>
        <taxon>Cinara</taxon>
    </lineage>
</organism>
<reference evidence="2 3" key="1">
    <citation type="submission" date="2019-08" db="EMBL/GenBank/DDBJ databases">
        <authorList>
            <person name="Alioto T."/>
            <person name="Alioto T."/>
            <person name="Gomez Garrido J."/>
        </authorList>
    </citation>
    <scope>NUCLEOTIDE SEQUENCE [LARGE SCALE GENOMIC DNA]</scope>
</reference>
<evidence type="ECO:0000313" key="2">
    <source>
        <dbReference type="EMBL" id="VVC39315.1"/>
    </source>
</evidence>
<dbReference type="EMBL" id="CABPRJ010001894">
    <property type="protein sequence ID" value="VVC39315.1"/>
    <property type="molecule type" value="Genomic_DNA"/>
</dbReference>
<feature type="region of interest" description="Disordered" evidence="1">
    <location>
        <begin position="221"/>
        <end position="252"/>
    </location>
</feature>
<protein>
    <submittedName>
        <fullName evidence="2">NTF2-like domain</fullName>
    </submittedName>
</protein>
<feature type="region of interest" description="Disordered" evidence="1">
    <location>
        <begin position="637"/>
        <end position="740"/>
    </location>
</feature>
<dbReference type="SUPFAM" id="SSF54427">
    <property type="entry name" value="NTF2-like"/>
    <property type="match status" value="2"/>
</dbReference>
<evidence type="ECO:0000256" key="1">
    <source>
        <dbReference type="SAM" id="MobiDB-lite"/>
    </source>
</evidence>
<dbReference type="OrthoDB" id="339151at2759"/>
<dbReference type="InterPro" id="IPR032710">
    <property type="entry name" value="NTF2-like_dom_sf"/>
</dbReference>
<name>A0A5E4NA72_9HEMI</name>
<gene>
    <name evidence="2" type="ORF">CINCED_3A003577</name>
</gene>
<evidence type="ECO:0000313" key="3">
    <source>
        <dbReference type="Proteomes" id="UP000325440"/>
    </source>
</evidence>
<keyword evidence="3" id="KW-1185">Reference proteome</keyword>
<dbReference type="Proteomes" id="UP000325440">
    <property type="component" value="Unassembled WGS sequence"/>
</dbReference>
<proteinExistence type="predicted"/>
<accession>A0A5E4NA72</accession>
<sequence length="796" mass="87537">MTNPDSKAISKFAAHIGVCFAEHYYAVLRTTPEFASDFYHETGVYQTVYEDGTSVIARTRPEVKSILFRRISASDLTVKSIFSIPCHGSLDHLLITVIGNSFMHVFNAEYHSKRTIAYTIVASFTHYTSAAPATNRPPAPVTAFTTGNCYADASDKLESSTASFTSRKGVCYSPIMTTYQKPLPYPVTINTQLHIAAANPPNKILKRKLNVIEIGTSREPLPDTVTDKRPSVGLKPKKRVDVSSNNPTLPEPLHGIITDNMLTTGLKAGTHKIQHSSESSDTMTYLDPKTISENVAHIGACFAENYYAELCTTPEFASDFYHETGVYQTVYEDGTSVIARTRPEVKSILLRRISASDLTVKSTFSIPYRGSLDQMLIVVIGNSFTHVFNVEYYSKRTIAYNIVASFTYYTSAAPATNLPPTPVTAFTTGDCYADASDKVESPTASFTSKKGVCYSPIMNTYQKLLPDPVNINTQLYIATVNPPNKFLKRGLNPIENGTLREPFSDPVTINTKPHIAAAIPPNKILKRGLNPIEKGTLREPFSDPVTINTKPHIAAAIPPNKFLKRGLNPIEKGTLREPFSDPVTINTKPHIAAAIPPNKILKRKLNAIEIGTSREPVPDIVTDKRPTAGLIPKKRLRVTPNKPTPREPLPGNIAYNKPTAGLKPKKLLPVSSNKPIPREPLHGTVTNNRPSAVLKPKKRVDVSSNKLTPREPLHGTVINNTPSVGLKPKKRVDVSSNNPTPLKPLHGIIVDNRSTAGLRPKKHVRFLPNISTTREFISDFIIDNAPTAVSKSKKRF</sequence>